<feature type="compositionally biased region" description="Low complexity" evidence="4">
    <location>
        <begin position="110"/>
        <end position="130"/>
    </location>
</feature>
<dbReference type="SUPFAM" id="SSF54928">
    <property type="entry name" value="RNA-binding domain, RBD"/>
    <property type="match status" value="2"/>
</dbReference>
<feature type="region of interest" description="Disordered" evidence="4">
    <location>
        <begin position="253"/>
        <end position="316"/>
    </location>
</feature>
<proteinExistence type="predicted"/>
<dbReference type="InterPro" id="IPR012677">
    <property type="entry name" value="Nucleotide-bd_a/b_plait_sf"/>
</dbReference>
<name>A0A6G1S5F7_9ACAR</name>
<dbReference type="Pfam" id="PF00076">
    <property type="entry name" value="RRM_1"/>
    <property type="match status" value="2"/>
</dbReference>
<reference evidence="6" key="1">
    <citation type="submission" date="2018-10" db="EMBL/GenBank/DDBJ databases">
        <title>Transcriptome assembly of Aceria tosichella (Wheat curl mite) Type 2.</title>
        <authorList>
            <person name="Scully E.D."/>
            <person name="Geib S.M."/>
            <person name="Palmer N.A."/>
            <person name="Gupta A.K."/>
            <person name="Sarath G."/>
            <person name="Tatineni S."/>
        </authorList>
    </citation>
    <scope>NUCLEOTIDE SEQUENCE</scope>
    <source>
        <strain evidence="6">LincolnNE</strain>
    </source>
</reference>
<accession>A0A6G1S5F7</accession>
<sequence length="637" mass="69505">MSSKSDSINHNDVSMKSNDCKAAKSKDTDKMNNKINNNADDNKSSSSKLAGSTNSSAVATKATTELKDVSDKRAISNSNNASNKSIPANSVAFTRGTQSTNAEKATDSDSPMNQNMMNVSSSSTGENSSSLTAPKSHSNYGGSNSHRGSRRPVGHATDFTTNSDGQTGSNVENLSKTNLYIRGLSPTTTDEDLYNMCAKFGNIVSTKAIQDKASGSCRGYGFVLFSAPQSAEMAVAELTKTGVQAQMARNPTHYEPQNRHHSYQNSNNNSQYHHHQYTHNSQNNQHQNHHSGNNNNAGNLNMMNNHSHNHSANHGNIADPTNLYLANLPPNMGEAELEELLSTYGHVVSTRILRDEGYNPRGVGFARMESRDKCQEIIEKLNGKPYRGSREPLLVKFADGGNRKRHHNNHHHHHNNAHHKLSHEDGRWRESGDGVDQSISQSNYEHQRSLPHGNHLTEMSIMGPMGYPRIQPTFPPALAANAPYPTALGPSTSTAQWIHPGSGQAWNVIPQMIQPNNLGPSNQAAVPANYSFGHIPQLTNQMQGLQITHHSGAPMGGYLPQWSPMWSHHMPPPQQTPAQSVRSAAPMQSSPTPQQQIPQVLTGATQTFTETQKIPQTVPSKQPPNSSDTEKQIHAPL</sequence>
<keyword evidence="1" id="KW-0677">Repeat</keyword>
<gene>
    <name evidence="6" type="primary">shep_1</name>
    <name evidence="6" type="ORF">g.15583</name>
</gene>
<dbReference type="CDD" id="cd12243">
    <property type="entry name" value="RRM1_MSSP"/>
    <property type="match status" value="1"/>
</dbReference>
<feature type="compositionally biased region" description="Basic and acidic residues" evidence="4">
    <location>
        <begin position="64"/>
        <end position="74"/>
    </location>
</feature>
<feature type="domain" description="RRM" evidence="5">
    <location>
        <begin position="177"/>
        <end position="250"/>
    </location>
</feature>
<feature type="compositionally biased region" description="Polar residues" evidence="4">
    <location>
        <begin position="131"/>
        <end position="146"/>
    </location>
</feature>
<feature type="compositionally biased region" description="Polar residues" evidence="4">
    <location>
        <begin position="49"/>
        <end position="63"/>
    </location>
</feature>
<feature type="compositionally biased region" description="Basic and acidic residues" evidence="4">
    <location>
        <begin position="18"/>
        <end position="32"/>
    </location>
</feature>
<feature type="compositionally biased region" description="Polar residues" evidence="4">
    <location>
        <begin position="91"/>
        <end position="103"/>
    </location>
</feature>
<dbReference type="PROSITE" id="PS50102">
    <property type="entry name" value="RRM"/>
    <property type="match status" value="2"/>
</dbReference>
<feature type="compositionally biased region" description="Basic and acidic residues" evidence="4">
    <location>
        <begin position="628"/>
        <end position="637"/>
    </location>
</feature>
<feature type="compositionally biased region" description="Low complexity" evidence="4">
    <location>
        <begin position="33"/>
        <end position="48"/>
    </location>
</feature>
<feature type="compositionally biased region" description="Low complexity" evidence="4">
    <location>
        <begin position="586"/>
        <end position="599"/>
    </location>
</feature>
<dbReference type="AlphaFoldDB" id="A0A6G1S5F7"/>
<feature type="compositionally biased region" description="Basic residues" evidence="4">
    <location>
        <begin position="403"/>
        <end position="421"/>
    </location>
</feature>
<feature type="compositionally biased region" description="Polar residues" evidence="4">
    <location>
        <begin position="158"/>
        <end position="171"/>
    </location>
</feature>
<feature type="compositionally biased region" description="Polar residues" evidence="4">
    <location>
        <begin position="602"/>
        <end position="627"/>
    </location>
</feature>
<evidence type="ECO:0000313" key="6">
    <source>
        <dbReference type="EMBL" id="MDE45183.1"/>
    </source>
</evidence>
<protein>
    <submittedName>
        <fullName evidence="6">Protein alan shepard</fullName>
    </submittedName>
</protein>
<feature type="region of interest" description="Disordered" evidence="4">
    <location>
        <begin position="1"/>
        <end position="171"/>
    </location>
</feature>
<evidence type="ECO:0000256" key="3">
    <source>
        <dbReference type="PROSITE-ProRule" id="PRU00176"/>
    </source>
</evidence>
<feature type="compositionally biased region" description="Low complexity" evidence="4">
    <location>
        <begin position="75"/>
        <end position="90"/>
    </location>
</feature>
<organism evidence="6">
    <name type="scientific">Aceria tosichella</name>
    <name type="common">wheat curl mite</name>
    <dbReference type="NCBI Taxonomy" id="561515"/>
    <lineage>
        <taxon>Eukaryota</taxon>
        <taxon>Metazoa</taxon>
        <taxon>Ecdysozoa</taxon>
        <taxon>Arthropoda</taxon>
        <taxon>Chelicerata</taxon>
        <taxon>Arachnida</taxon>
        <taxon>Acari</taxon>
        <taxon>Acariformes</taxon>
        <taxon>Trombidiformes</taxon>
        <taxon>Prostigmata</taxon>
        <taxon>Eupodina</taxon>
        <taxon>Eriophyoidea</taxon>
        <taxon>Eriophyidae</taxon>
        <taxon>Eriophyinae</taxon>
        <taxon>Aceriini</taxon>
        <taxon>Aceria</taxon>
    </lineage>
</organism>
<dbReference type="InterPro" id="IPR035979">
    <property type="entry name" value="RBD_domain_sf"/>
</dbReference>
<feature type="region of interest" description="Disordered" evidence="4">
    <location>
        <begin position="400"/>
        <end position="457"/>
    </location>
</feature>
<dbReference type="GO" id="GO:0003723">
    <property type="term" value="F:RNA binding"/>
    <property type="evidence" value="ECO:0007669"/>
    <property type="project" value="UniProtKB-UniRule"/>
</dbReference>
<feature type="compositionally biased region" description="Basic and acidic residues" evidence="4">
    <location>
        <begin position="422"/>
        <end position="432"/>
    </location>
</feature>
<feature type="compositionally biased region" description="Polar residues" evidence="4">
    <location>
        <begin position="1"/>
        <end position="17"/>
    </location>
</feature>
<evidence type="ECO:0000256" key="2">
    <source>
        <dbReference type="ARBA" id="ARBA00022884"/>
    </source>
</evidence>
<dbReference type="PANTHER" id="PTHR24012">
    <property type="entry name" value="RNA BINDING PROTEIN"/>
    <property type="match status" value="1"/>
</dbReference>
<dbReference type="CDD" id="cd12244">
    <property type="entry name" value="RRM2_MSSP"/>
    <property type="match status" value="1"/>
</dbReference>
<dbReference type="InterPro" id="IPR000504">
    <property type="entry name" value="RRM_dom"/>
</dbReference>
<feature type="domain" description="RRM" evidence="5">
    <location>
        <begin position="321"/>
        <end position="400"/>
    </location>
</feature>
<dbReference type="Gene3D" id="3.30.70.330">
    <property type="match status" value="2"/>
</dbReference>
<feature type="compositionally biased region" description="Low complexity" evidence="4">
    <location>
        <begin position="278"/>
        <end position="316"/>
    </location>
</feature>
<evidence type="ECO:0000256" key="4">
    <source>
        <dbReference type="SAM" id="MobiDB-lite"/>
    </source>
</evidence>
<dbReference type="SMART" id="SM00360">
    <property type="entry name" value="RRM"/>
    <property type="match status" value="2"/>
</dbReference>
<feature type="region of interest" description="Disordered" evidence="4">
    <location>
        <begin position="564"/>
        <end position="637"/>
    </location>
</feature>
<dbReference type="EMBL" id="GGYP01000412">
    <property type="protein sequence ID" value="MDE45183.1"/>
    <property type="molecule type" value="Transcribed_RNA"/>
</dbReference>
<evidence type="ECO:0000256" key="1">
    <source>
        <dbReference type="ARBA" id="ARBA00022737"/>
    </source>
</evidence>
<keyword evidence="2 3" id="KW-0694">RNA-binding</keyword>
<evidence type="ECO:0000259" key="5">
    <source>
        <dbReference type="PROSITE" id="PS50102"/>
    </source>
</evidence>